<dbReference type="Proteomes" id="UP000510682">
    <property type="component" value="Chromosome"/>
</dbReference>
<evidence type="ECO:0000256" key="4">
    <source>
        <dbReference type="ARBA" id="ARBA00023014"/>
    </source>
</evidence>
<dbReference type="EMBL" id="CP059165">
    <property type="protein sequence ID" value="QLL07876.1"/>
    <property type="molecule type" value="Genomic_DNA"/>
</dbReference>
<dbReference type="InterPro" id="IPR036922">
    <property type="entry name" value="Rieske_2Fe-2S_sf"/>
</dbReference>
<dbReference type="PROSITE" id="PS51296">
    <property type="entry name" value="RIESKE"/>
    <property type="match status" value="1"/>
</dbReference>
<dbReference type="SUPFAM" id="SSF50022">
    <property type="entry name" value="ISP domain"/>
    <property type="match status" value="1"/>
</dbReference>
<evidence type="ECO:0000256" key="3">
    <source>
        <dbReference type="ARBA" id="ARBA00023004"/>
    </source>
</evidence>
<evidence type="ECO:0000256" key="1">
    <source>
        <dbReference type="ARBA" id="ARBA00022714"/>
    </source>
</evidence>
<sequence length="115" mass="12654">MTMEDIRRDDLVKVCDYADLADREPIGLDVAGEEVMVVRVGDQVYAIGNICSHAEAWLDSGYLHASTLEIECPLHEGKFDLRSGKATALPCVDPVKGYEVVRDGGQIFLVINESE</sequence>
<dbReference type="InterPro" id="IPR017941">
    <property type="entry name" value="Rieske_2Fe-2S"/>
</dbReference>
<protein>
    <submittedName>
        <fullName evidence="8">Non-heme iron oxygenase ferredoxin subunit</fullName>
    </submittedName>
</protein>
<dbReference type="Pfam" id="PF00355">
    <property type="entry name" value="Rieske"/>
    <property type="match status" value="1"/>
</dbReference>
<evidence type="ECO:0000259" key="7">
    <source>
        <dbReference type="PROSITE" id="PS51296"/>
    </source>
</evidence>
<evidence type="ECO:0000313" key="8">
    <source>
        <dbReference type="EMBL" id="QLL07876.1"/>
    </source>
</evidence>
<dbReference type="PANTHER" id="PTHR21496:SF0">
    <property type="entry name" value="RIESKE DOMAIN-CONTAINING PROTEIN"/>
    <property type="match status" value="1"/>
</dbReference>
<evidence type="ECO:0000256" key="2">
    <source>
        <dbReference type="ARBA" id="ARBA00022723"/>
    </source>
</evidence>
<accession>A0A7D6I7T3</accession>
<comment type="cofactor">
    <cofactor evidence="5">
        <name>[2Fe-2S] cluster</name>
        <dbReference type="ChEBI" id="CHEBI:190135"/>
    </cofactor>
</comment>
<dbReference type="GO" id="GO:0051537">
    <property type="term" value="F:2 iron, 2 sulfur cluster binding"/>
    <property type="evidence" value="ECO:0007669"/>
    <property type="project" value="UniProtKB-KW"/>
</dbReference>
<dbReference type="AlphaFoldDB" id="A0A7D6I7T3"/>
<dbReference type="CDD" id="cd03528">
    <property type="entry name" value="Rieske_RO_ferredoxin"/>
    <property type="match status" value="1"/>
</dbReference>
<reference evidence="8" key="2">
    <citation type="submission" date="2020-07" db="EMBL/GenBank/DDBJ databases">
        <authorList>
            <person name="Yu X."/>
        </authorList>
    </citation>
    <scope>NUCLEOTIDE SEQUENCE [LARGE SCALE GENOMIC DNA]</scope>
    <source>
        <strain evidence="8">24T</strain>
    </source>
</reference>
<dbReference type="GO" id="GO:0016705">
    <property type="term" value="F:oxidoreductase activity, acting on paired donors, with incorporation or reduction of molecular oxygen"/>
    <property type="evidence" value="ECO:0007669"/>
    <property type="project" value="UniProtKB-ARBA"/>
</dbReference>
<keyword evidence="2" id="KW-0479">Metal-binding</keyword>
<keyword evidence="1" id="KW-0001">2Fe-2S</keyword>
<organism evidence="8 9">
    <name type="scientific">Mycobacterium vicinigordonae</name>
    <dbReference type="NCBI Taxonomy" id="1719132"/>
    <lineage>
        <taxon>Bacteria</taxon>
        <taxon>Bacillati</taxon>
        <taxon>Actinomycetota</taxon>
        <taxon>Actinomycetes</taxon>
        <taxon>Mycobacteriales</taxon>
        <taxon>Mycobacteriaceae</taxon>
        <taxon>Mycobacterium</taxon>
    </lineage>
</organism>
<dbReference type="PANTHER" id="PTHR21496">
    <property type="entry name" value="FERREDOXIN-RELATED"/>
    <property type="match status" value="1"/>
</dbReference>
<proteinExistence type="inferred from homology"/>
<gene>
    <name evidence="8" type="ORF">H0P51_02440</name>
</gene>
<feature type="domain" description="Rieske" evidence="7">
    <location>
        <begin position="12"/>
        <end position="109"/>
    </location>
</feature>
<comment type="similarity">
    <text evidence="6">Belongs to the bacterial ring-hydroxylating dioxygenase ferredoxin component family.</text>
</comment>
<dbReference type="GO" id="GO:0046872">
    <property type="term" value="F:metal ion binding"/>
    <property type="evidence" value="ECO:0007669"/>
    <property type="project" value="UniProtKB-KW"/>
</dbReference>
<keyword evidence="3" id="KW-0408">Iron</keyword>
<dbReference type="GO" id="GO:0004497">
    <property type="term" value="F:monooxygenase activity"/>
    <property type="evidence" value="ECO:0007669"/>
    <property type="project" value="UniProtKB-ARBA"/>
</dbReference>
<evidence type="ECO:0000313" key="9">
    <source>
        <dbReference type="Proteomes" id="UP000510682"/>
    </source>
</evidence>
<reference evidence="8" key="1">
    <citation type="submission" date="2020-07" db="EMBL/GenBank/DDBJ databases">
        <title>Description of Mycobacterium gordonae subsp. intergordonae subsp.nov. and Mycobacterium gordonae subsp. gordonae subsp. nov.</title>
        <authorList>
            <person name="Huang H."/>
        </authorList>
    </citation>
    <scope>NUCLEOTIDE SEQUENCE [LARGE SCALE GENOMIC DNA]</scope>
    <source>
        <strain evidence="8">24T</strain>
    </source>
</reference>
<evidence type="ECO:0000256" key="6">
    <source>
        <dbReference type="ARBA" id="ARBA00038001"/>
    </source>
</evidence>
<dbReference type="Gene3D" id="2.102.10.10">
    <property type="entry name" value="Rieske [2Fe-2S] iron-sulphur domain"/>
    <property type="match status" value="1"/>
</dbReference>
<name>A0A7D6I7T3_9MYCO</name>
<evidence type="ECO:0000256" key="5">
    <source>
        <dbReference type="ARBA" id="ARBA00034078"/>
    </source>
</evidence>
<keyword evidence="4" id="KW-0411">Iron-sulfur</keyword>
<dbReference type="KEGG" id="mgor:H0P51_02440"/>
<keyword evidence="9" id="KW-1185">Reference proteome</keyword>